<dbReference type="Pfam" id="PF14193">
    <property type="entry name" value="DUF4315"/>
    <property type="match status" value="1"/>
</dbReference>
<sequence length="80" mass="9006">MNPKIQRVTKEMEKTRDKIGALQARLRDLEKQKTELENTEIISAVRGMDISLTELADMLKAASGQFGPNTTAQKKEDSEE</sequence>
<reference evidence="2" key="1">
    <citation type="submission" date="2023-02" db="EMBL/GenBank/DDBJ databases">
        <title>Gut commensal Christensenella minuta modulates host metabolism via a new class of secondary bile acids.</title>
        <authorList>
            <person name="Liu C."/>
        </authorList>
    </citation>
    <scope>NUCLEOTIDE SEQUENCE</scope>
    <source>
        <strain evidence="2">CA70</strain>
    </source>
</reference>
<dbReference type="EMBL" id="CP117826">
    <property type="protein sequence ID" value="XCC62375.1"/>
    <property type="molecule type" value="Genomic_DNA"/>
</dbReference>
<evidence type="ECO:0000313" key="2">
    <source>
        <dbReference type="EMBL" id="XCC62375.1"/>
    </source>
</evidence>
<accession>A0AAU8A9B2</accession>
<gene>
    <name evidence="2" type="ORF">PUP29_00070</name>
</gene>
<feature type="coiled-coil region" evidence="1">
    <location>
        <begin position="5"/>
        <end position="39"/>
    </location>
</feature>
<evidence type="ECO:0000256" key="1">
    <source>
        <dbReference type="SAM" id="Coils"/>
    </source>
</evidence>
<name>A0AAU8A9B2_9FIRM</name>
<organism evidence="2">
    <name type="scientific">Christensenella massiliensis</name>
    <dbReference type="NCBI Taxonomy" id="1805714"/>
    <lineage>
        <taxon>Bacteria</taxon>
        <taxon>Bacillati</taxon>
        <taxon>Bacillota</taxon>
        <taxon>Clostridia</taxon>
        <taxon>Christensenellales</taxon>
        <taxon>Christensenellaceae</taxon>
        <taxon>Christensenella</taxon>
    </lineage>
</organism>
<dbReference type="AlphaFoldDB" id="A0AAU8A9B2"/>
<dbReference type="RefSeq" id="WP_079545302.1">
    <property type="nucleotide sequence ID" value="NZ_CP117826.1"/>
</dbReference>
<keyword evidence="1" id="KW-0175">Coiled coil</keyword>
<proteinExistence type="predicted"/>
<protein>
    <submittedName>
        <fullName evidence="2">DUF4315 family protein</fullName>
    </submittedName>
</protein>
<dbReference type="InterPro" id="IPR025464">
    <property type="entry name" value="DUF4315"/>
</dbReference>